<organism evidence="1 2">
    <name type="scientific">Bacillus songklensis</name>
    <dbReference type="NCBI Taxonomy" id="1069116"/>
    <lineage>
        <taxon>Bacteria</taxon>
        <taxon>Bacillati</taxon>
        <taxon>Bacillota</taxon>
        <taxon>Bacilli</taxon>
        <taxon>Bacillales</taxon>
        <taxon>Bacillaceae</taxon>
        <taxon>Bacillus</taxon>
    </lineage>
</organism>
<dbReference type="Proteomes" id="UP001595752">
    <property type="component" value="Unassembled WGS sequence"/>
</dbReference>
<keyword evidence="2" id="KW-1185">Reference proteome</keyword>
<evidence type="ECO:0000313" key="1">
    <source>
        <dbReference type="EMBL" id="MFC3885944.1"/>
    </source>
</evidence>
<accession>A0ABV8B9Y2</accession>
<sequence>MQAIQEMIRVTKKGGMIQIYPLVGFKDEEYPYLDKLLETINDERVVAEKVKTNFRFLPSATHVLTISKL</sequence>
<evidence type="ECO:0000313" key="2">
    <source>
        <dbReference type="Proteomes" id="UP001595752"/>
    </source>
</evidence>
<comment type="caution">
    <text evidence="1">The sequence shown here is derived from an EMBL/GenBank/DDBJ whole genome shotgun (WGS) entry which is preliminary data.</text>
</comment>
<dbReference type="EMBL" id="JBHRZT010000072">
    <property type="protein sequence ID" value="MFC3885944.1"/>
    <property type="molecule type" value="Genomic_DNA"/>
</dbReference>
<reference evidence="2" key="1">
    <citation type="journal article" date="2019" name="Int. J. Syst. Evol. Microbiol.">
        <title>The Global Catalogue of Microorganisms (GCM) 10K type strain sequencing project: providing services to taxonomists for standard genome sequencing and annotation.</title>
        <authorList>
            <consortium name="The Broad Institute Genomics Platform"/>
            <consortium name="The Broad Institute Genome Sequencing Center for Infectious Disease"/>
            <person name="Wu L."/>
            <person name="Ma J."/>
        </authorList>
    </citation>
    <scope>NUCLEOTIDE SEQUENCE [LARGE SCALE GENOMIC DNA]</scope>
    <source>
        <strain evidence="2">CCUG 61889</strain>
    </source>
</reference>
<proteinExistence type="predicted"/>
<gene>
    <name evidence="1" type="ORF">ACFOU2_21690</name>
</gene>
<protein>
    <submittedName>
        <fullName evidence="1">Uncharacterized protein</fullName>
    </submittedName>
</protein>
<name>A0ABV8B9Y2_9BACI</name>